<feature type="transmembrane region" description="Helical" evidence="1">
    <location>
        <begin position="154"/>
        <end position="178"/>
    </location>
</feature>
<name>A0A397TCQ3_9GLOM</name>
<feature type="transmembrane region" description="Helical" evidence="1">
    <location>
        <begin position="12"/>
        <end position="33"/>
    </location>
</feature>
<dbReference type="AlphaFoldDB" id="A0A397TCQ3"/>
<feature type="transmembrane region" description="Helical" evidence="1">
    <location>
        <begin position="45"/>
        <end position="62"/>
    </location>
</feature>
<proteinExistence type="predicted"/>
<feature type="transmembrane region" description="Helical" evidence="1">
    <location>
        <begin position="199"/>
        <end position="224"/>
    </location>
</feature>
<evidence type="ECO:0000313" key="3">
    <source>
        <dbReference type="Proteomes" id="UP000265703"/>
    </source>
</evidence>
<gene>
    <name evidence="2" type="ORF">C1645_759482</name>
</gene>
<keyword evidence="1" id="KW-0472">Membrane</keyword>
<organism evidence="2 3">
    <name type="scientific">Glomus cerebriforme</name>
    <dbReference type="NCBI Taxonomy" id="658196"/>
    <lineage>
        <taxon>Eukaryota</taxon>
        <taxon>Fungi</taxon>
        <taxon>Fungi incertae sedis</taxon>
        <taxon>Mucoromycota</taxon>
        <taxon>Glomeromycotina</taxon>
        <taxon>Glomeromycetes</taxon>
        <taxon>Glomerales</taxon>
        <taxon>Glomeraceae</taxon>
        <taxon>Glomus</taxon>
    </lineage>
</organism>
<feature type="non-terminal residue" evidence="2">
    <location>
        <position position="229"/>
    </location>
</feature>
<evidence type="ECO:0000256" key="1">
    <source>
        <dbReference type="SAM" id="Phobius"/>
    </source>
</evidence>
<feature type="transmembrane region" description="Helical" evidence="1">
    <location>
        <begin position="109"/>
        <end position="129"/>
    </location>
</feature>
<evidence type="ECO:0000313" key="2">
    <source>
        <dbReference type="EMBL" id="RIA94736.1"/>
    </source>
</evidence>
<keyword evidence="1" id="KW-0812">Transmembrane</keyword>
<reference evidence="2 3" key="1">
    <citation type="submission" date="2018-06" db="EMBL/GenBank/DDBJ databases">
        <title>Comparative genomics reveals the genomic features of Rhizophagus irregularis, R. cerebriforme, R. diaphanum and Gigaspora rosea, and their symbiotic lifestyle signature.</title>
        <authorList>
            <person name="Morin E."/>
            <person name="San Clemente H."/>
            <person name="Chen E.C.H."/>
            <person name="De La Providencia I."/>
            <person name="Hainaut M."/>
            <person name="Kuo A."/>
            <person name="Kohler A."/>
            <person name="Murat C."/>
            <person name="Tang N."/>
            <person name="Roy S."/>
            <person name="Loubradou J."/>
            <person name="Henrissat B."/>
            <person name="Grigoriev I.V."/>
            <person name="Corradi N."/>
            <person name="Roux C."/>
            <person name="Martin F.M."/>
        </authorList>
    </citation>
    <scope>NUCLEOTIDE SEQUENCE [LARGE SCALE GENOMIC DNA]</scope>
    <source>
        <strain evidence="2 3">DAOM 227022</strain>
    </source>
</reference>
<dbReference type="Proteomes" id="UP000265703">
    <property type="component" value="Unassembled WGS sequence"/>
</dbReference>
<keyword evidence="1" id="KW-1133">Transmembrane helix</keyword>
<keyword evidence="3" id="KW-1185">Reference proteome</keyword>
<evidence type="ECO:0008006" key="4">
    <source>
        <dbReference type="Google" id="ProtNLM"/>
    </source>
</evidence>
<feature type="transmembrane region" description="Helical" evidence="1">
    <location>
        <begin position="74"/>
        <end position="97"/>
    </location>
</feature>
<dbReference type="EMBL" id="QKYT01000075">
    <property type="protein sequence ID" value="RIA94736.1"/>
    <property type="molecule type" value="Genomic_DNA"/>
</dbReference>
<protein>
    <recommendedName>
        <fullName evidence="4">G-protein coupled receptors family 1 profile domain-containing protein</fullName>
    </recommendedName>
</protein>
<dbReference type="OrthoDB" id="2416917at2759"/>
<sequence length="229" mass="26574">MDYFQQQAYTGLFVGTIMMISLHNLTISIFLFKVRETKFSNLLKIIFNFSNLLRFGSIYGTYMTPDIVALSECIALEYLATIGNVGVRVTLTAFLLWRLKQIHNENKEKWICIILLVIRTILALPQLIFQRPKVVSFPDQNLVICDPNVDTFRVYLFAGMIVEFFIDIYVTARLVQILNKANKNVAQLSSNIDKKNKRTIFTAVTYWNFLRLFVVSIYHISVFIDLFSI</sequence>
<comment type="caution">
    <text evidence="2">The sequence shown here is derived from an EMBL/GenBank/DDBJ whole genome shotgun (WGS) entry which is preliminary data.</text>
</comment>
<accession>A0A397TCQ3</accession>